<feature type="transmembrane region" description="Helical" evidence="1">
    <location>
        <begin position="368"/>
        <end position="387"/>
    </location>
</feature>
<proteinExistence type="predicted"/>
<dbReference type="Pfam" id="PF03105">
    <property type="entry name" value="SPX"/>
    <property type="match status" value="2"/>
</dbReference>
<reference evidence="3 4" key="1">
    <citation type="submission" date="2019-12" db="EMBL/GenBank/DDBJ databases">
        <authorList>
            <person name="Alioto T."/>
            <person name="Alioto T."/>
            <person name="Gomez Garrido J."/>
        </authorList>
    </citation>
    <scope>NUCLEOTIDE SEQUENCE [LARGE SCALE GENOMIC DNA]</scope>
</reference>
<dbReference type="GO" id="GO:0016036">
    <property type="term" value="P:cellular response to phosphate starvation"/>
    <property type="evidence" value="ECO:0007669"/>
    <property type="project" value="InterPro"/>
</dbReference>
<dbReference type="PANTHER" id="PTHR48477">
    <property type="entry name" value="PHOSPHATE TRANSPORTER PHO1"/>
    <property type="match status" value="1"/>
</dbReference>
<sequence>MVRFSNQLDRQLVPEWKEAFVNYRQLKKKLKKMHLFKNENICRNEQKHAVSNTLLSFLRKYTFLGYARREHRIIQVCRKPAASASRGDLYETKLLEEFADTDAVIEFFACLDLQLNKVNQFYRTKEREFLERGDLLKKRMAILIKLKTGLKQQGKGSSSPDSENDSISDYESIKDRAHSEHVVKIQVRDKAPENKTDELAKNEMEFPESLKSVEMENSMKMKNEDEKLRCLPYRLFNYHLINQSSKNCSHEENKLHINKRKLHHAEKIIRGAFIELYKGLTYLKTHRNLNMLAFLKIFKKFDKVTRKQVHPIYFRVIESSYFNSSHKALKLADEVEELFIEHFAEDDRRKATAYRQTDSEKRITFCDIFIGLLTGFFLTFFIGYVIMAHITGMYRPI</sequence>
<protein>
    <submittedName>
        <fullName evidence="3">Phosphate transporter PHO1 homolog 1</fullName>
    </submittedName>
</protein>
<keyword evidence="1" id="KW-0472">Membrane</keyword>
<evidence type="ECO:0000259" key="2">
    <source>
        <dbReference type="PROSITE" id="PS51382"/>
    </source>
</evidence>
<name>A0A8S0QVE0_OLEEU</name>
<gene>
    <name evidence="3" type="ORF">OLEA9_A084262</name>
</gene>
<comment type="caution">
    <text evidence="3">The sequence shown here is derived from an EMBL/GenBank/DDBJ whole genome shotgun (WGS) entry which is preliminary data.</text>
</comment>
<dbReference type="EMBL" id="CACTIH010001958">
    <property type="protein sequence ID" value="CAA2969993.1"/>
    <property type="molecule type" value="Genomic_DNA"/>
</dbReference>
<dbReference type="Proteomes" id="UP000594638">
    <property type="component" value="Unassembled WGS sequence"/>
</dbReference>
<evidence type="ECO:0000313" key="3">
    <source>
        <dbReference type="EMBL" id="CAA2969993.1"/>
    </source>
</evidence>
<keyword evidence="1" id="KW-1133">Transmembrane helix</keyword>
<accession>A0A8S0QVE0</accession>
<dbReference type="PANTHER" id="PTHR48477:SF1">
    <property type="entry name" value="PHOSPHATE TRANSPORTER PHO1"/>
    <property type="match status" value="1"/>
</dbReference>
<evidence type="ECO:0000256" key="1">
    <source>
        <dbReference type="SAM" id="Phobius"/>
    </source>
</evidence>
<dbReference type="OrthoDB" id="9970435at2759"/>
<keyword evidence="1" id="KW-0812">Transmembrane</keyword>
<feature type="domain" description="SPX" evidence="2">
    <location>
        <begin position="2"/>
        <end position="315"/>
    </location>
</feature>
<keyword evidence="4" id="KW-1185">Reference proteome</keyword>
<dbReference type="InterPro" id="IPR052486">
    <property type="entry name" value="PHO1"/>
</dbReference>
<dbReference type="PROSITE" id="PS51382">
    <property type="entry name" value="SPX"/>
    <property type="match status" value="1"/>
</dbReference>
<organism evidence="3 4">
    <name type="scientific">Olea europaea subsp. europaea</name>
    <dbReference type="NCBI Taxonomy" id="158383"/>
    <lineage>
        <taxon>Eukaryota</taxon>
        <taxon>Viridiplantae</taxon>
        <taxon>Streptophyta</taxon>
        <taxon>Embryophyta</taxon>
        <taxon>Tracheophyta</taxon>
        <taxon>Spermatophyta</taxon>
        <taxon>Magnoliopsida</taxon>
        <taxon>eudicotyledons</taxon>
        <taxon>Gunneridae</taxon>
        <taxon>Pentapetalae</taxon>
        <taxon>asterids</taxon>
        <taxon>lamiids</taxon>
        <taxon>Lamiales</taxon>
        <taxon>Oleaceae</taxon>
        <taxon>Oleeae</taxon>
        <taxon>Olea</taxon>
    </lineage>
</organism>
<evidence type="ECO:0000313" key="4">
    <source>
        <dbReference type="Proteomes" id="UP000594638"/>
    </source>
</evidence>
<dbReference type="AlphaFoldDB" id="A0A8S0QVE0"/>
<dbReference type="Gramene" id="OE9A084262T1">
    <property type="protein sequence ID" value="OE9A084262C1"/>
    <property type="gene ID" value="OE9A084262"/>
</dbReference>
<dbReference type="InterPro" id="IPR004331">
    <property type="entry name" value="SPX_dom"/>
</dbReference>